<feature type="domain" description="RsaL-like HTH" evidence="1">
    <location>
        <begin position="15"/>
        <end position="60"/>
    </location>
</feature>
<dbReference type="OrthoDB" id="20902at10239"/>
<sequence>MDITTEKDITPEAAKQLRMASGLTQRAFWTSVGSNQASGHWFEVGKRKSIPRPIRTLIFLRYVAKIDLDVSTPEGASAMVRAGLELSAKLEADRAKAAAEAAARIAREAAKKVKKIAA</sequence>
<dbReference type="Pfam" id="PF22495">
    <property type="entry name" value="HTH_92"/>
    <property type="match status" value="1"/>
</dbReference>
<gene>
    <name evidence="2" type="ORF">DC1_0009</name>
</gene>
<protein>
    <submittedName>
        <fullName evidence="2">Transcriptional regulator</fullName>
    </submittedName>
</protein>
<name>I6NW14_9CAUD</name>
<dbReference type="KEGG" id="vg:13455366"/>
<dbReference type="Proteomes" id="UP000007817">
    <property type="component" value="Segment"/>
</dbReference>
<dbReference type="EMBL" id="JN662425">
    <property type="protein sequence ID" value="AEZ50828.1"/>
    <property type="molecule type" value="Genomic_DNA"/>
</dbReference>
<dbReference type="RefSeq" id="YP_006589939.1">
    <property type="nucleotide sequence ID" value="NC_018452.1"/>
</dbReference>
<dbReference type="GeneID" id="13455366"/>
<proteinExistence type="predicted"/>
<keyword evidence="3" id="KW-1185">Reference proteome</keyword>
<evidence type="ECO:0000259" key="1">
    <source>
        <dbReference type="Pfam" id="PF22495"/>
    </source>
</evidence>
<organism evidence="2 3">
    <name type="scientific">Burkholderia phage DC1</name>
    <dbReference type="NCBI Taxonomy" id="2881398"/>
    <lineage>
        <taxon>Viruses</taxon>
        <taxon>Duplodnaviria</taxon>
        <taxon>Heunggongvirae</taxon>
        <taxon>Uroviricota</taxon>
        <taxon>Caudoviricetes</taxon>
        <taxon>Lessievirus</taxon>
        <taxon>Lessievirus DC1</taxon>
    </lineage>
</organism>
<evidence type="ECO:0000313" key="3">
    <source>
        <dbReference type="Proteomes" id="UP000007817"/>
    </source>
</evidence>
<accession>I6NW14</accession>
<dbReference type="InterPro" id="IPR055172">
    <property type="entry name" value="HTH_RsaL-like"/>
</dbReference>
<reference evidence="2 3" key="1">
    <citation type="journal article" date="2012" name="Appl. Environ. Microbiol.">
        <title>Characterization of DC1, a broad-host-range Bcep22-like podovirus.</title>
        <authorList>
            <person name="Lynch K.H."/>
            <person name="Stothard P."/>
            <person name="Dennis J.J."/>
        </authorList>
    </citation>
    <scope>NUCLEOTIDE SEQUENCE [LARGE SCALE GENOMIC DNA]</scope>
</reference>
<evidence type="ECO:0000313" key="2">
    <source>
        <dbReference type="EMBL" id="AEZ50828.1"/>
    </source>
</evidence>